<dbReference type="PANTHER" id="PTHR33121">
    <property type="entry name" value="CYCLIC DI-GMP PHOSPHODIESTERASE PDEF"/>
    <property type="match status" value="1"/>
</dbReference>
<accession>A0ABY5GMN5</accession>
<feature type="domain" description="EAL" evidence="3">
    <location>
        <begin position="141"/>
        <end position="393"/>
    </location>
</feature>
<evidence type="ECO:0000313" key="5">
    <source>
        <dbReference type="Proteomes" id="UP001057998"/>
    </source>
</evidence>
<keyword evidence="5" id="KW-1185">Reference proteome</keyword>
<dbReference type="InterPro" id="IPR035919">
    <property type="entry name" value="EAL_sf"/>
</dbReference>
<dbReference type="Pfam" id="PF00072">
    <property type="entry name" value="Response_reg"/>
    <property type="match status" value="1"/>
</dbReference>
<feature type="modified residue" description="4-aspartylphosphate" evidence="1">
    <location>
        <position position="59"/>
    </location>
</feature>
<name>A0ABY5GMN5_9GAMM</name>
<dbReference type="CDD" id="cd01948">
    <property type="entry name" value="EAL"/>
    <property type="match status" value="1"/>
</dbReference>
<dbReference type="RefSeq" id="WP_255391710.1">
    <property type="nucleotide sequence ID" value="NZ_CP101509.1"/>
</dbReference>
<keyword evidence="1" id="KW-0597">Phosphoprotein</keyword>
<dbReference type="EMBL" id="CP101509">
    <property type="protein sequence ID" value="UTV30360.1"/>
    <property type="molecule type" value="Genomic_DNA"/>
</dbReference>
<dbReference type="SUPFAM" id="SSF52172">
    <property type="entry name" value="CheY-like"/>
    <property type="match status" value="1"/>
</dbReference>
<reference evidence="4" key="1">
    <citation type="submission" date="2022-07" db="EMBL/GenBank/DDBJ databases">
        <title>Genome sequencing of Photobacterium atrarenae GJH2-4.</title>
        <authorList>
            <person name="Park S.-J."/>
        </authorList>
    </citation>
    <scope>NUCLEOTIDE SEQUENCE</scope>
    <source>
        <strain evidence="4">GJH2-4</strain>
    </source>
</reference>
<dbReference type="Gene3D" id="3.40.50.2300">
    <property type="match status" value="1"/>
</dbReference>
<evidence type="ECO:0000313" key="4">
    <source>
        <dbReference type="EMBL" id="UTV30360.1"/>
    </source>
</evidence>
<proteinExistence type="predicted"/>
<evidence type="ECO:0000259" key="2">
    <source>
        <dbReference type="PROSITE" id="PS50110"/>
    </source>
</evidence>
<dbReference type="InterPro" id="IPR001633">
    <property type="entry name" value="EAL_dom"/>
</dbReference>
<dbReference type="Gene3D" id="3.20.20.450">
    <property type="entry name" value="EAL domain"/>
    <property type="match status" value="1"/>
</dbReference>
<sequence>MAQTQIRHILIVDDHKFIRTTLQITIEQLGDYSCYQAKSGDDAIATLNHTPQIQLIFCDLNMPDEDGITFLTRLAKLRSEVRIVLISGEDKEVLQSAQSLGGKFGLNIIGIAEKPVTSQRVQHLIQLAETSPSTKSAVPSTAFTEADLKEALSNKNVICFFQPQVQLSNRRVIGFEALARIRHPQKGLITPNLFIDLAEELDLIDQVTTQVVQYALSHFNTWYTEQDLTLSLNFSASTMASDNFPDWLSRMAKTYHIEPERIICELTETVLSNNPHELIRNLLRLRLMKFKLSIDDFGTGYASLEQLHEIPFNEVKIDMCFVRDFLNNTRSRTVVTNCLQLCSEMNIKTVSEGIEDQATFTALAKQGCDYGQGYYISKPLYASDVKTFLNEYAATSEIN</sequence>
<evidence type="ECO:0000259" key="3">
    <source>
        <dbReference type="PROSITE" id="PS50883"/>
    </source>
</evidence>
<dbReference type="SMART" id="SM00052">
    <property type="entry name" value="EAL"/>
    <property type="match status" value="1"/>
</dbReference>
<protein>
    <submittedName>
        <fullName evidence="4">EAL domain-containing protein</fullName>
    </submittedName>
</protein>
<dbReference type="PROSITE" id="PS50883">
    <property type="entry name" value="EAL"/>
    <property type="match status" value="1"/>
</dbReference>
<dbReference type="PANTHER" id="PTHR33121:SF71">
    <property type="entry name" value="OXYGEN SENSOR PROTEIN DOSP"/>
    <property type="match status" value="1"/>
</dbReference>
<dbReference type="Proteomes" id="UP001057998">
    <property type="component" value="Chromosome 2"/>
</dbReference>
<dbReference type="InterPro" id="IPR001789">
    <property type="entry name" value="Sig_transdc_resp-reg_receiver"/>
</dbReference>
<dbReference type="SUPFAM" id="SSF141868">
    <property type="entry name" value="EAL domain-like"/>
    <property type="match status" value="1"/>
</dbReference>
<dbReference type="InterPro" id="IPR050706">
    <property type="entry name" value="Cyclic-di-GMP_PDE-like"/>
</dbReference>
<dbReference type="Pfam" id="PF00563">
    <property type="entry name" value="EAL"/>
    <property type="match status" value="1"/>
</dbReference>
<dbReference type="SMART" id="SM00448">
    <property type="entry name" value="REC"/>
    <property type="match status" value="1"/>
</dbReference>
<dbReference type="PROSITE" id="PS50110">
    <property type="entry name" value="RESPONSE_REGULATORY"/>
    <property type="match status" value="1"/>
</dbReference>
<dbReference type="InterPro" id="IPR011006">
    <property type="entry name" value="CheY-like_superfamily"/>
</dbReference>
<organism evidence="4 5">
    <name type="scientific">Photobacterium atrarenae</name>
    <dbReference type="NCBI Taxonomy" id="865757"/>
    <lineage>
        <taxon>Bacteria</taxon>
        <taxon>Pseudomonadati</taxon>
        <taxon>Pseudomonadota</taxon>
        <taxon>Gammaproteobacteria</taxon>
        <taxon>Vibrionales</taxon>
        <taxon>Vibrionaceae</taxon>
        <taxon>Photobacterium</taxon>
    </lineage>
</organism>
<feature type="domain" description="Response regulatory" evidence="2">
    <location>
        <begin position="8"/>
        <end position="129"/>
    </location>
</feature>
<gene>
    <name evidence="4" type="ORF">NNL38_17435</name>
</gene>
<evidence type="ECO:0000256" key="1">
    <source>
        <dbReference type="PROSITE-ProRule" id="PRU00169"/>
    </source>
</evidence>